<gene>
    <name evidence="16" type="primary">Dvir\GJ22060</name>
    <name evidence="16" type="ORF">Dvir_GJ22060</name>
</gene>
<sequence length="935" mass="102005">MAKNRRFEDEGSGLGERHMQMFLLFCGLMVAFAMRVNLSVAIVAMTELPEYHWTEQTKSLVLSSFFWGYVMTQVPAGLLARKFGAKATIVSGLSICSVLNVLTPLCARLGGWQVLCGVRLLEGICQGVLYPSYHTLISSWVQPSERASLGTYAYMGAQFGTIVMLATSGMLASMAGWPSIFYISGGVGCVWVVGYYLRGASSPGASKNISDEERQLIEMAQAKEVDTKPEQPKESLPTPWMSFFTSPAFLALTAAHCASTWGFWTLLTQIPSYMKNVLGKDIKANALLSSLPYTVMLLLSWFFVWLSKVLQRKSVSLVFSRKFFNTIGQFIPMFLLVALGYVKQEQDTLAVLLLSLTVGISSGAQLGFVINHIDLSPNFAGVLMGISNGIANVMSIIGPLLVGIIVTNEHDASQWRIVFFIAAGFYLVGNGLFLIFGRADIQEWNDPTAKVRRSSTPQLESQKIAERDCALGVRHWQIFLLFCGLTVGFAMRVNLSVAVVAMTDAASINPNFPEYPLSEKTKSWVLSSFFWGYVATQVPAGTLARRFGGKVTLLTGVSICSVLNLLTPLCAGLGGWSLLCGLRLIEGLCQGVFFPSCHTIISAWIPPRERGSLATCAYTGGQFGTILMLATSGLLASSAAGWPSIFYVSGACGFLWVVVYYIWGASSPKDSKSISPEEFKLIELAQASEKPVNSQQPSHRQSTPWLSFFASGPFLALTAVHCASAWGYWTLLTQIPSYMNNVLGKDIKSNALLSSLPYIANLVLSFLFVWVSKFMEKNESLSLSFNRKFFNTIGQYIPMCLLVALGYVPKDQDSLAVVLLTLTVGINAACHLGFQVNHIDLSPNFAGTLMGISNGLASIMSLSAPLLVGVIVTNKHDVAQWRLVFFVAAAIYLVGNGLFVLFGRADVQPWNDPPAKVDHTSIPEMESQKSECCDK</sequence>
<feature type="transmembrane region" description="Helical" evidence="14">
    <location>
        <begin position="478"/>
        <end position="503"/>
    </location>
</feature>
<feature type="transmembrane region" description="Helical" evidence="14">
    <location>
        <begin position="645"/>
        <end position="663"/>
    </location>
</feature>
<dbReference type="EMBL" id="CH940648">
    <property type="protein sequence ID" value="EDW61463.1"/>
    <property type="molecule type" value="Genomic_DNA"/>
</dbReference>
<protein>
    <recommendedName>
        <fullName evidence="12">Putative inorganic phosphate cotransporter</fullName>
    </recommendedName>
</protein>
<dbReference type="CDD" id="cd17318">
    <property type="entry name" value="MFS_SLC17"/>
    <property type="match status" value="2"/>
</dbReference>
<dbReference type="SUPFAM" id="SSF103473">
    <property type="entry name" value="MFS general substrate transporter"/>
    <property type="match status" value="2"/>
</dbReference>
<evidence type="ECO:0000256" key="4">
    <source>
        <dbReference type="ARBA" id="ARBA00022692"/>
    </source>
</evidence>
<evidence type="ECO:0000256" key="14">
    <source>
        <dbReference type="SAM" id="Phobius"/>
    </source>
</evidence>
<feature type="transmembrane region" description="Helical" evidence="14">
    <location>
        <begin position="323"/>
        <end position="342"/>
    </location>
</feature>
<evidence type="ECO:0000256" key="12">
    <source>
        <dbReference type="ARBA" id="ARBA00068450"/>
    </source>
</evidence>
<keyword evidence="17" id="KW-1185">Reference proteome</keyword>
<evidence type="ECO:0000256" key="6">
    <source>
        <dbReference type="ARBA" id="ARBA00022989"/>
    </source>
</evidence>
<feature type="transmembrane region" description="Helical" evidence="14">
    <location>
        <begin position="551"/>
        <end position="578"/>
    </location>
</feature>
<feature type="transmembrane region" description="Helical" evidence="14">
    <location>
        <begin position="284"/>
        <end position="303"/>
    </location>
</feature>
<feature type="transmembrane region" description="Helical" evidence="14">
    <location>
        <begin position="814"/>
        <end position="834"/>
    </location>
</feature>
<evidence type="ECO:0000256" key="1">
    <source>
        <dbReference type="ARBA" id="ARBA00004141"/>
    </source>
</evidence>
<feature type="transmembrane region" description="Helical" evidence="14">
    <location>
        <begin position="152"/>
        <end position="173"/>
    </location>
</feature>
<comment type="function">
    <text evidence="11">May be an inorganic phosphate cotransporter.</text>
</comment>
<keyword evidence="6 14" id="KW-1133">Transmembrane helix</keyword>
<dbReference type="FunFam" id="1.20.1250.20:FF:000003">
    <property type="entry name" value="Solute carrier family 17 member 3"/>
    <property type="match status" value="2"/>
</dbReference>
<dbReference type="GO" id="GO:0006820">
    <property type="term" value="P:monoatomic anion transport"/>
    <property type="evidence" value="ECO:0007669"/>
    <property type="project" value="TreeGrafter"/>
</dbReference>
<dbReference type="AlphaFoldDB" id="B4LJ27"/>
<evidence type="ECO:0000259" key="15">
    <source>
        <dbReference type="PROSITE" id="PS50850"/>
    </source>
</evidence>
<feature type="transmembrane region" description="Helical" evidence="14">
    <location>
        <begin position="749"/>
        <end position="769"/>
    </location>
</feature>
<evidence type="ECO:0000256" key="11">
    <source>
        <dbReference type="ARBA" id="ARBA00054632"/>
    </source>
</evidence>
<proteinExistence type="inferred from homology"/>
<evidence type="ECO:0000256" key="8">
    <source>
        <dbReference type="ARBA" id="ARBA00023065"/>
    </source>
</evidence>
<feature type="region of interest" description="Disordered" evidence="13">
    <location>
        <begin position="915"/>
        <end position="935"/>
    </location>
</feature>
<feature type="transmembrane region" description="Helical" evidence="14">
    <location>
        <begin position="382"/>
        <end position="405"/>
    </location>
</feature>
<organism evidence="16 17">
    <name type="scientific">Drosophila virilis</name>
    <name type="common">Fruit fly</name>
    <dbReference type="NCBI Taxonomy" id="7244"/>
    <lineage>
        <taxon>Eukaryota</taxon>
        <taxon>Metazoa</taxon>
        <taxon>Ecdysozoa</taxon>
        <taxon>Arthropoda</taxon>
        <taxon>Hexapoda</taxon>
        <taxon>Insecta</taxon>
        <taxon>Pterygota</taxon>
        <taxon>Neoptera</taxon>
        <taxon>Endopterygota</taxon>
        <taxon>Diptera</taxon>
        <taxon>Brachycera</taxon>
        <taxon>Muscomorpha</taxon>
        <taxon>Ephydroidea</taxon>
        <taxon>Drosophilidae</taxon>
        <taxon>Drosophila</taxon>
    </lineage>
</organism>
<reference evidence="16 17" key="1">
    <citation type="journal article" date="2007" name="Nature">
        <title>Evolution of genes and genomes on the Drosophila phylogeny.</title>
        <authorList>
            <consortium name="Drosophila 12 Genomes Consortium"/>
            <person name="Clark A.G."/>
            <person name="Eisen M.B."/>
            <person name="Smith D.R."/>
            <person name="Bergman C.M."/>
            <person name="Oliver B."/>
            <person name="Markow T.A."/>
            <person name="Kaufman T.C."/>
            <person name="Kellis M."/>
            <person name="Gelbart W."/>
            <person name="Iyer V.N."/>
            <person name="Pollard D.A."/>
            <person name="Sackton T.B."/>
            <person name="Larracuente A.M."/>
            <person name="Singh N.D."/>
            <person name="Abad J.P."/>
            <person name="Abt D.N."/>
            <person name="Adryan B."/>
            <person name="Aguade M."/>
            <person name="Akashi H."/>
            <person name="Anderson W.W."/>
            <person name="Aquadro C.F."/>
            <person name="Ardell D.H."/>
            <person name="Arguello R."/>
            <person name="Artieri C.G."/>
            <person name="Barbash D.A."/>
            <person name="Barker D."/>
            <person name="Barsanti P."/>
            <person name="Batterham P."/>
            <person name="Batzoglou S."/>
            <person name="Begun D."/>
            <person name="Bhutkar A."/>
            <person name="Blanco E."/>
            <person name="Bosak S.A."/>
            <person name="Bradley R.K."/>
            <person name="Brand A.D."/>
            <person name="Brent M.R."/>
            <person name="Brooks A.N."/>
            <person name="Brown R.H."/>
            <person name="Butlin R.K."/>
            <person name="Caggese C."/>
            <person name="Calvi B.R."/>
            <person name="Bernardo de Carvalho A."/>
            <person name="Caspi A."/>
            <person name="Castrezana S."/>
            <person name="Celniker S.E."/>
            <person name="Chang J.L."/>
            <person name="Chapple C."/>
            <person name="Chatterji S."/>
            <person name="Chinwalla A."/>
            <person name="Civetta A."/>
            <person name="Clifton S.W."/>
            <person name="Comeron J.M."/>
            <person name="Costello J.C."/>
            <person name="Coyne J.A."/>
            <person name="Daub J."/>
            <person name="David R.G."/>
            <person name="Delcher A.L."/>
            <person name="Delehaunty K."/>
            <person name="Do C.B."/>
            <person name="Ebling H."/>
            <person name="Edwards K."/>
            <person name="Eickbush T."/>
            <person name="Evans J.D."/>
            <person name="Filipski A."/>
            <person name="Findeiss S."/>
            <person name="Freyhult E."/>
            <person name="Fulton L."/>
            <person name="Fulton R."/>
            <person name="Garcia A.C."/>
            <person name="Gardiner A."/>
            <person name="Garfield D.A."/>
            <person name="Garvin B.E."/>
            <person name="Gibson G."/>
            <person name="Gilbert D."/>
            <person name="Gnerre S."/>
            <person name="Godfrey J."/>
            <person name="Good R."/>
            <person name="Gotea V."/>
            <person name="Gravely B."/>
            <person name="Greenberg A.J."/>
            <person name="Griffiths-Jones S."/>
            <person name="Gross S."/>
            <person name="Guigo R."/>
            <person name="Gustafson E.A."/>
            <person name="Haerty W."/>
            <person name="Hahn M.W."/>
            <person name="Halligan D.L."/>
            <person name="Halpern A.L."/>
            <person name="Halter G.M."/>
            <person name="Han M.V."/>
            <person name="Heger A."/>
            <person name="Hillier L."/>
            <person name="Hinrichs A.S."/>
            <person name="Holmes I."/>
            <person name="Hoskins R.A."/>
            <person name="Hubisz M.J."/>
            <person name="Hultmark D."/>
            <person name="Huntley M.A."/>
            <person name="Jaffe D.B."/>
            <person name="Jagadeeshan S."/>
            <person name="Jeck W.R."/>
            <person name="Johnson J."/>
            <person name="Jones C.D."/>
            <person name="Jordan W.C."/>
            <person name="Karpen G.H."/>
            <person name="Kataoka E."/>
            <person name="Keightley P.D."/>
            <person name="Kheradpour P."/>
            <person name="Kirkness E.F."/>
            <person name="Koerich L.B."/>
            <person name="Kristiansen K."/>
            <person name="Kudrna D."/>
            <person name="Kulathinal R.J."/>
            <person name="Kumar S."/>
            <person name="Kwok R."/>
            <person name="Lander E."/>
            <person name="Langley C.H."/>
            <person name="Lapoint R."/>
            <person name="Lazzaro B.P."/>
            <person name="Lee S.J."/>
            <person name="Levesque L."/>
            <person name="Li R."/>
            <person name="Lin C.F."/>
            <person name="Lin M.F."/>
            <person name="Lindblad-Toh K."/>
            <person name="Llopart A."/>
            <person name="Long M."/>
            <person name="Low L."/>
            <person name="Lozovsky E."/>
            <person name="Lu J."/>
            <person name="Luo M."/>
            <person name="Machado C.A."/>
            <person name="Makalowski W."/>
            <person name="Marzo M."/>
            <person name="Matsuda M."/>
            <person name="Matzkin L."/>
            <person name="McAllister B."/>
            <person name="McBride C.S."/>
            <person name="McKernan B."/>
            <person name="McKernan K."/>
            <person name="Mendez-Lago M."/>
            <person name="Minx P."/>
            <person name="Mollenhauer M.U."/>
            <person name="Montooth K."/>
            <person name="Mount S.M."/>
            <person name="Mu X."/>
            <person name="Myers E."/>
            <person name="Negre B."/>
            <person name="Newfeld S."/>
            <person name="Nielsen R."/>
            <person name="Noor M.A."/>
            <person name="O'Grady P."/>
            <person name="Pachter L."/>
            <person name="Papaceit M."/>
            <person name="Parisi M.J."/>
            <person name="Parisi M."/>
            <person name="Parts L."/>
            <person name="Pedersen J.S."/>
            <person name="Pesole G."/>
            <person name="Phillippy A.M."/>
            <person name="Ponting C.P."/>
            <person name="Pop M."/>
            <person name="Porcelli D."/>
            <person name="Powell J.R."/>
            <person name="Prohaska S."/>
            <person name="Pruitt K."/>
            <person name="Puig M."/>
            <person name="Quesneville H."/>
            <person name="Ram K.R."/>
            <person name="Rand D."/>
            <person name="Rasmussen M.D."/>
            <person name="Reed L.K."/>
            <person name="Reenan R."/>
            <person name="Reily A."/>
            <person name="Remington K.A."/>
            <person name="Rieger T.T."/>
            <person name="Ritchie M.G."/>
            <person name="Robin C."/>
            <person name="Rogers Y.H."/>
            <person name="Rohde C."/>
            <person name="Rozas J."/>
            <person name="Rubenfield M.J."/>
            <person name="Ruiz A."/>
            <person name="Russo S."/>
            <person name="Salzberg S.L."/>
            <person name="Sanchez-Gracia A."/>
            <person name="Saranga D.J."/>
            <person name="Sato H."/>
            <person name="Schaeffer S.W."/>
            <person name="Schatz M.C."/>
            <person name="Schlenke T."/>
            <person name="Schwartz R."/>
            <person name="Segarra C."/>
            <person name="Singh R.S."/>
            <person name="Sirot L."/>
            <person name="Sirota M."/>
            <person name="Sisneros N.B."/>
            <person name="Smith C.D."/>
            <person name="Smith T.F."/>
            <person name="Spieth J."/>
            <person name="Stage D.E."/>
            <person name="Stark A."/>
            <person name="Stephan W."/>
            <person name="Strausberg R.L."/>
            <person name="Strempel S."/>
            <person name="Sturgill D."/>
            <person name="Sutton G."/>
            <person name="Sutton G.G."/>
            <person name="Tao W."/>
            <person name="Teichmann S."/>
            <person name="Tobari Y.N."/>
            <person name="Tomimura Y."/>
            <person name="Tsolas J.M."/>
            <person name="Valente V.L."/>
            <person name="Venter E."/>
            <person name="Venter J.C."/>
            <person name="Vicario S."/>
            <person name="Vieira F.G."/>
            <person name="Vilella A.J."/>
            <person name="Villasante A."/>
            <person name="Walenz B."/>
            <person name="Wang J."/>
            <person name="Wasserman M."/>
            <person name="Watts T."/>
            <person name="Wilson D."/>
            <person name="Wilson R.K."/>
            <person name="Wing R.A."/>
            <person name="Wolfner M.F."/>
            <person name="Wong A."/>
            <person name="Wong G.K."/>
            <person name="Wu C.I."/>
            <person name="Wu G."/>
            <person name="Yamamoto D."/>
            <person name="Yang H.P."/>
            <person name="Yang S.P."/>
            <person name="Yorke J.A."/>
            <person name="Yoshida K."/>
            <person name="Zdobnov E."/>
            <person name="Zhang P."/>
            <person name="Zhang Y."/>
            <person name="Zimin A.V."/>
            <person name="Baldwin J."/>
            <person name="Abdouelleil A."/>
            <person name="Abdulkadir J."/>
            <person name="Abebe A."/>
            <person name="Abera B."/>
            <person name="Abreu J."/>
            <person name="Acer S.C."/>
            <person name="Aftuck L."/>
            <person name="Alexander A."/>
            <person name="An P."/>
            <person name="Anderson E."/>
            <person name="Anderson S."/>
            <person name="Arachi H."/>
            <person name="Azer M."/>
            <person name="Bachantsang P."/>
            <person name="Barry A."/>
            <person name="Bayul T."/>
            <person name="Berlin A."/>
            <person name="Bessette D."/>
            <person name="Bloom T."/>
            <person name="Blye J."/>
            <person name="Boguslavskiy L."/>
            <person name="Bonnet C."/>
            <person name="Boukhgalter B."/>
            <person name="Bourzgui I."/>
            <person name="Brown A."/>
            <person name="Cahill P."/>
            <person name="Channer S."/>
            <person name="Cheshatsang Y."/>
            <person name="Chuda L."/>
            <person name="Citroen M."/>
            <person name="Collymore A."/>
            <person name="Cooke P."/>
            <person name="Costello M."/>
            <person name="D'Aco K."/>
            <person name="Daza R."/>
            <person name="De Haan G."/>
            <person name="DeGray S."/>
            <person name="DeMaso C."/>
            <person name="Dhargay N."/>
            <person name="Dooley K."/>
            <person name="Dooley E."/>
            <person name="Doricent M."/>
            <person name="Dorje P."/>
            <person name="Dorjee K."/>
            <person name="Dupes A."/>
            <person name="Elong R."/>
            <person name="Falk J."/>
            <person name="Farina A."/>
            <person name="Faro S."/>
            <person name="Ferguson D."/>
            <person name="Fisher S."/>
            <person name="Foley C.D."/>
            <person name="Franke A."/>
            <person name="Friedrich D."/>
            <person name="Gadbois L."/>
            <person name="Gearin G."/>
            <person name="Gearin C.R."/>
            <person name="Giannoukos G."/>
            <person name="Goode T."/>
            <person name="Graham J."/>
            <person name="Grandbois E."/>
            <person name="Grewal S."/>
            <person name="Gyaltsen K."/>
            <person name="Hafez N."/>
            <person name="Hagos B."/>
            <person name="Hall J."/>
            <person name="Henson C."/>
            <person name="Hollinger A."/>
            <person name="Honan T."/>
            <person name="Huard M.D."/>
            <person name="Hughes L."/>
            <person name="Hurhula B."/>
            <person name="Husby M.E."/>
            <person name="Kamat A."/>
            <person name="Kanga B."/>
            <person name="Kashin S."/>
            <person name="Khazanovich D."/>
            <person name="Kisner P."/>
            <person name="Lance K."/>
            <person name="Lara M."/>
            <person name="Lee W."/>
            <person name="Lennon N."/>
            <person name="Letendre F."/>
            <person name="LeVine R."/>
            <person name="Lipovsky A."/>
            <person name="Liu X."/>
            <person name="Liu J."/>
            <person name="Liu S."/>
            <person name="Lokyitsang T."/>
            <person name="Lokyitsang Y."/>
            <person name="Lubonja R."/>
            <person name="Lui A."/>
            <person name="MacDonald P."/>
            <person name="Magnisalis V."/>
            <person name="Maru K."/>
            <person name="Matthews C."/>
            <person name="McCusker W."/>
            <person name="McDonough S."/>
            <person name="Mehta T."/>
            <person name="Meldrim J."/>
            <person name="Meneus L."/>
            <person name="Mihai O."/>
            <person name="Mihalev A."/>
            <person name="Mihova T."/>
            <person name="Mittelman R."/>
            <person name="Mlenga V."/>
            <person name="Montmayeur A."/>
            <person name="Mulrain L."/>
            <person name="Navidi A."/>
            <person name="Naylor J."/>
            <person name="Negash T."/>
            <person name="Nguyen T."/>
            <person name="Nguyen N."/>
            <person name="Nicol R."/>
            <person name="Norbu C."/>
            <person name="Norbu N."/>
            <person name="Novod N."/>
            <person name="O'Neill B."/>
            <person name="Osman S."/>
            <person name="Markiewicz E."/>
            <person name="Oyono O.L."/>
            <person name="Patti C."/>
            <person name="Phunkhang P."/>
            <person name="Pierre F."/>
            <person name="Priest M."/>
            <person name="Raghuraman S."/>
            <person name="Rege F."/>
            <person name="Reyes R."/>
            <person name="Rise C."/>
            <person name="Rogov P."/>
            <person name="Ross K."/>
            <person name="Ryan E."/>
            <person name="Settipalli S."/>
            <person name="Shea T."/>
            <person name="Sherpa N."/>
            <person name="Shi L."/>
            <person name="Shih D."/>
            <person name="Sparrow T."/>
            <person name="Spaulding J."/>
            <person name="Stalker J."/>
            <person name="Stange-Thomann N."/>
            <person name="Stavropoulos S."/>
            <person name="Stone C."/>
            <person name="Strader C."/>
            <person name="Tesfaye S."/>
            <person name="Thomson T."/>
            <person name="Thoulutsang Y."/>
            <person name="Thoulutsang D."/>
            <person name="Topham K."/>
            <person name="Topping I."/>
            <person name="Tsamla T."/>
            <person name="Vassiliev H."/>
            <person name="Vo A."/>
            <person name="Wangchuk T."/>
            <person name="Wangdi T."/>
            <person name="Weiand M."/>
            <person name="Wilkinson J."/>
            <person name="Wilson A."/>
            <person name="Yadav S."/>
            <person name="Young G."/>
            <person name="Yu Q."/>
            <person name="Zembek L."/>
            <person name="Zhong D."/>
            <person name="Zimmer A."/>
            <person name="Zwirko Z."/>
            <person name="Jaffe D.B."/>
            <person name="Alvarez P."/>
            <person name="Brockman W."/>
            <person name="Butler J."/>
            <person name="Chin C."/>
            <person name="Gnerre S."/>
            <person name="Grabherr M."/>
            <person name="Kleber M."/>
            <person name="Mauceli E."/>
            <person name="MacCallum I."/>
        </authorList>
    </citation>
    <scope>NUCLEOTIDE SEQUENCE [LARGE SCALE GENOMIC DNA]</scope>
    <source>
        <strain evidence="17">Tucson 15010-1051.87</strain>
    </source>
</reference>
<evidence type="ECO:0000313" key="16">
    <source>
        <dbReference type="EMBL" id="EDW61463.1"/>
    </source>
</evidence>
<dbReference type="InterPro" id="IPR050382">
    <property type="entry name" value="MFS_Na/Anion_cotransporter"/>
</dbReference>
<dbReference type="GO" id="GO:0015293">
    <property type="term" value="F:symporter activity"/>
    <property type="evidence" value="ECO:0007669"/>
    <property type="project" value="UniProtKB-KW"/>
</dbReference>
<dbReference type="InParanoid" id="B4LJ27"/>
<evidence type="ECO:0000313" key="17">
    <source>
        <dbReference type="Proteomes" id="UP000008792"/>
    </source>
</evidence>
<keyword evidence="7" id="KW-0915">Sodium</keyword>
<comment type="similarity">
    <text evidence="2">Belongs to the major facilitator superfamily. Sodium/anion cotransporter family.</text>
</comment>
<name>B4LJ27_DROVI</name>
<dbReference type="HOGENOM" id="CLU_001265_5_0_1"/>
<evidence type="ECO:0000256" key="9">
    <source>
        <dbReference type="ARBA" id="ARBA00023136"/>
    </source>
</evidence>
<feature type="transmembrane region" description="Helical" evidence="14">
    <location>
        <begin position="617"/>
        <end position="639"/>
    </location>
</feature>
<dbReference type="Proteomes" id="UP000008792">
    <property type="component" value="Unassembled WGS sequence"/>
</dbReference>
<feature type="transmembrane region" description="Helical" evidence="14">
    <location>
        <begin position="60"/>
        <end position="80"/>
    </location>
</feature>
<feature type="transmembrane region" description="Helical" evidence="14">
    <location>
        <begin position="789"/>
        <end position="808"/>
    </location>
</feature>
<feature type="transmembrane region" description="Helical" evidence="14">
    <location>
        <begin position="21"/>
        <end position="45"/>
    </location>
</feature>
<dbReference type="PROSITE" id="PS50850">
    <property type="entry name" value="MFS"/>
    <property type="match status" value="1"/>
</dbReference>
<evidence type="ECO:0000256" key="2">
    <source>
        <dbReference type="ARBA" id="ARBA00008586"/>
    </source>
</evidence>
<evidence type="ECO:0000256" key="7">
    <source>
        <dbReference type="ARBA" id="ARBA00023053"/>
    </source>
</evidence>
<dbReference type="InterPro" id="IPR020846">
    <property type="entry name" value="MFS_dom"/>
</dbReference>
<dbReference type="OMA" id="WATFITH"/>
<dbReference type="PhylomeDB" id="B4LJ27"/>
<accession>B4LJ27</accession>
<keyword evidence="4 14" id="KW-0812">Transmembrane</keyword>
<evidence type="ECO:0000256" key="3">
    <source>
        <dbReference type="ARBA" id="ARBA00022448"/>
    </source>
</evidence>
<keyword evidence="10" id="KW-0739">Sodium transport</keyword>
<dbReference type="Gene3D" id="1.20.1250.20">
    <property type="entry name" value="MFS general substrate transporter like domains"/>
    <property type="match status" value="4"/>
</dbReference>
<keyword evidence="9 14" id="KW-0472">Membrane</keyword>
<feature type="transmembrane region" description="Helical" evidence="14">
    <location>
        <begin position="705"/>
        <end position="729"/>
    </location>
</feature>
<feature type="transmembrane region" description="Helical" evidence="14">
    <location>
        <begin position="883"/>
        <end position="902"/>
    </location>
</feature>
<keyword evidence="3" id="KW-0813">Transport</keyword>
<dbReference type="PANTHER" id="PTHR11662">
    <property type="entry name" value="SOLUTE CARRIER FAMILY 17"/>
    <property type="match status" value="1"/>
</dbReference>
<dbReference type="InterPro" id="IPR036259">
    <property type="entry name" value="MFS_trans_sf"/>
</dbReference>
<keyword evidence="8" id="KW-0406">Ion transport</keyword>
<dbReference type="PANTHER" id="PTHR11662:SF280">
    <property type="entry name" value="FI21844P1-RELATED"/>
    <property type="match status" value="1"/>
</dbReference>
<dbReference type="OrthoDB" id="2985014at2759"/>
<feature type="transmembrane region" description="Helical" evidence="14">
    <location>
        <begin position="417"/>
        <end position="436"/>
    </location>
</feature>
<feature type="transmembrane region" description="Helical" evidence="14">
    <location>
        <begin position="243"/>
        <end position="264"/>
    </location>
</feature>
<dbReference type="FunFam" id="1.20.1250.20:FF:000144">
    <property type="entry name" value="Picot, isoform B"/>
    <property type="match status" value="2"/>
</dbReference>
<feature type="transmembrane region" description="Helical" evidence="14">
    <location>
        <begin position="348"/>
        <end position="370"/>
    </location>
</feature>
<dbReference type="eggNOG" id="KOG2532">
    <property type="taxonomic scope" value="Eukaryota"/>
</dbReference>
<feature type="domain" description="Major facilitator superfamily (MFS) profile" evidence="15">
    <location>
        <begin position="417"/>
        <end position="907"/>
    </location>
</feature>
<dbReference type="GO" id="GO:0006814">
    <property type="term" value="P:sodium ion transport"/>
    <property type="evidence" value="ECO:0007669"/>
    <property type="project" value="UniProtKB-KW"/>
</dbReference>
<feature type="transmembrane region" description="Helical" evidence="14">
    <location>
        <begin position="846"/>
        <end position="871"/>
    </location>
</feature>
<dbReference type="InterPro" id="IPR011701">
    <property type="entry name" value="MFS"/>
</dbReference>
<feature type="transmembrane region" description="Helical" evidence="14">
    <location>
        <begin position="179"/>
        <end position="197"/>
    </location>
</feature>
<keyword evidence="5" id="KW-0769">Symport</keyword>
<evidence type="ECO:0000256" key="5">
    <source>
        <dbReference type="ARBA" id="ARBA00022847"/>
    </source>
</evidence>
<evidence type="ECO:0000256" key="10">
    <source>
        <dbReference type="ARBA" id="ARBA00023201"/>
    </source>
</evidence>
<dbReference type="GO" id="GO:0016020">
    <property type="term" value="C:membrane"/>
    <property type="evidence" value="ECO:0007669"/>
    <property type="project" value="UniProtKB-SubCell"/>
</dbReference>
<evidence type="ECO:0000256" key="13">
    <source>
        <dbReference type="SAM" id="MobiDB-lite"/>
    </source>
</evidence>
<dbReference type="Pfam" id="PF07690">
    <property type="entry name" value="MFS_1"/>
    <property type="match status" value="2"/>
</dbReference>
<comment type="subcellular location">
    <subcellularLocation>
        <location evidence="1">Membrane</location>
        <topology evidence="1">Multi-pass membrane protein</topology>
    </subcellularLocation>
</comment>